<keyword evidence="4" id="KW-1185">Reference proteome</keyword>
<dbReference type="GO" id="GO:0016787">
    <property type="term" value="F:hydrolase activity"/>
    <property type="evidence" value="ECO:0007669"/>
    <property type="project" value="UniProtKB-KW"/>
</dbReference>
<keyword evidence="1 3" id="KW-0378">Hydrolase</keyword>
<dbReference type="InterPro" id="IPR050266">
    <property type="entry name" value="AB_hydrolase_sf"/>
</dbReference>
<evidence type="ECO:0000259" key="2">
    <source>
        <dbReference type="Pfam" id="PF00561"/>
    </source>
</evidence>
<protein>
    <submittedName>
        <fullName evidence="3">Alpha/beta fold hydrolase</fullName>
    </submittedName>
</protein>
<evidence type="ECO:0000313" key="3">
    <source>
        <dbReference type="EMBL" id="TJZ84584.1"/>
    </source>
</evidence>
<organism evidence="3 4">
    <name type="scientific">Paracoccus hibiscisoli</name>
    <dbReference type="NCBI Taxonomy" id="2023261"/>
    <lineage>
        <taxon>Bacteria</taxon>
        <taxon>Pseudomonadati</taxon>
        <taxon>Pseudomonadota</taxon>
        <taxon>Alphaproteobacteria</taxon>
        <taxon>Rhodobacterales</taxon>
        <taxon>Paracoccaceae</taxon>
        <taxon>Paracoccus</taxon>
    </lineage>
</organism>
<dbReference type="InterPro" id="IPR029058">
    <property type="entry name" value="AB_hydrolase_fold"/>
</dbReference>
<evidence type="ECO:0000313" key="4">
    <source>
        <dbReference type="Proteomes" id="UP000306223"/>
    </source>
</evidence>
<dbReference type="PANTHER" id="PTHR43798">
    <property type="entry name" value="MONOACYLGLYCEROL LIPASE"/>
    <property type="match status" value="1"/>
</dbReference>
<comment type="caution">
    <text evidence="3">The sequence shown here is derived from an EMBL/GenBank/DDBJ whole genome shotgun (WGS) entry which is preliminary data.</text>
</comment>
<sequence>MLALSRPYGVLHYRLDGPADAPVVVMANSLGTDLRLWDAVMPLLPAGLRYLRYDKQGHGLSDLGRADRLQDHVDDVVALIEQVARGPVVMVGLSIGGLIAQRLASTRPDLVRALVALIEQPDRRDTLIARREGAIYRFDIHLQGDRETVFIDV</sequence>
<dbReference type="EMBL" id="SUNH01000011">
    <property type="protein sequence ID" value="TJZ84584.1"/>
    <property type="molecule type" value="Genomic_DNA"/>
</dbReference>
<dbReference type="GO" id="GO:0016020">
    <property type="term" value="C:membrane"/>
    <property type="evidence" value="ECO:0007669"/>
    <property type="project" value="TreeGrafter"/>
</dbReference>
<dbReference type="AlphaFoldDB" id="A0A4U0R8U6"/>
<feature type="domain" description="AB hydrolase-1" evidence="2">
    <location>
        <begin position="22"/>
        <end position="117"/>
    </location>
</feature>
<dbReference type="Gene3D" id="3.40.50.1820">
    <property type="entry name" value="alpha/beta hydrolase"/>
    <property type="match status" value="1"/>
</dbReference>
<dbReference type="SUPFAM" id="SSF53474">
    <property type="entry name" value="alpha/beta-Hydrolases"/>
    <property type="match status" value="1"/>
</dbReference>
<reference evidence="3 4" key="1">
    <citation type="submission" date="2019-04" db="EMBL/GenBank/DDBJ databases">
        <authorList>
            <person name="Li J."/>
        </authorList>
    </citation>
    <scope>NUCLEOTIDE SEQUENCE [LARGE SCALE GENOMIC DNA]</scope>
    <source>
        <strain evidence="3 4">CCTCC AB2016182</strain>
    </source>
</reference>
<dbReference type="Proteomes" id="UP000306223">
    <property type="component" value="Unassembled WGS sequence"/>
</dbReference>
<dbReference type="PANTHER" id="PTHR43798:SF31">
    <property type="entry name" value="AB HYDROLASE SUPERFAMILY PROTEIN YCLE"/>
    <property type="match status" value="1"/>
</dbReference>
<dbReference type="OrthoDB" id="9793083at2"/>
<name>A0A4U0R8U6_9RHOB</name>
<accession>A0A4U0R8U6</accession>
<dbReference type="InterPro" id="IPR000073">
    <property type="entry name" value="AB_hydrolase_1"/>
</dbReference>
<gene>
    <name evidence="3" type="ORF">FA740_08960</name>
</gene>
<evidence type="ECO:0000256" key="1">
    <source>
        <dbReference type="ARBA" id="ARBA00022801"/>
    </source>
</evidence>
<dbReference type="Pfam" id="PF00561">
    <property type="entry name" value="Abhydrolase_1"/>
    <property type="match status" value="1"/>
</dbReference>
<proteinExistence type="predicted"/>